<reference evidence="1 2" key="1">
    <citation type="submission" date="2013-11" db="EMBL/GenBank/DDBJ databases">
        <title>Complete genome sequence of Rhizobium gallicum bv. gallicum R602.</title>
        <authorList>
            <person name="Bustos P."/>
            <person name="Santamaria R.I."/>
            <person name="Lozano L."/>
            <person name="Acosta J.L."/>
            <person name="Ormeno-Orrillo E."/>
            <person name="Rogel M.A."/>
            <person name="Romero D."/>
            <person name="Cevallos M.A."/>
            <person name="Martinez-Romero E."/>
            <person name="Gonzalez V."/>
        </authorList>
    </citation>
    <scope>NUCLEOTIDE SEQUENCE [LARGE SCALE GENOMIC DNA]</scope>
    <source>
        <strain evidence="1 2">R602</strain>
        <plasmid evidence="1 2">pRgalR602b</plasmid>
    </source>
</reference>
<geneLocation type="plasmid" evidence="1 2">
    <name>pRgalR602b</name>
</geneLocation>
<gene>
    <name evidence="1" type="ORF">RGR602_PB00438</name>
</gene>
<accession>A0A0B4XBR3</accession>
<proteinExistence type="predicted"/>
<dbReference type="KEGG" id="rga:RGR602_PB00438"/>
<organism evidence="1 2">
    <name type="scientific">Rhizobium gallicum bv. gallicum R602sp</name>
    <dbReference type="NCBI Taxonomy" id="1041138"/>
    <lineage>
        <taxon>Bacteria</taxon>
        <taxon>Pseudomonadati</taxon>
        <taxon>Pseudomonadota</taxon>
        <taxon>Alphaproteobacteria</taxon>
        <taxon>Hyphomicrobiales</taxon>
        <taxon>Rhizobiaceae</taxon>
        <taxon>Rhizobium/Agrobacterium group</taxon>
        <taxon>Rhizobium</taxon>
    </lineage>
</organism>
<name>A0A0B4XBR3_9HYPH</name>
<dbReference type="AlphaFoldDB" id="A0A0B4XBR3"/>
<dbReference type="HOGENOM" id="CLU_2773037_0_0_5"/>
<sequence>MSGFMPLNKSILLGEFSSECTRAIGIAAEDSALSDAIARIVEWLQNDELEISGVYDQRLNEMPCDIGPT</sequence>
<dbReference type="Proteomes" id="UP000031368">
    <property type="component" value="Plasmid pRgalR602b"/>
</dbReference>
<keyword evidence="1" id="KW-0614">Plasmid</keyword>
<protein>
    <submittedName>
        <fullName evidence="1">Uncharacterized protein</fullName>
    </submittedName>
</protein>
<evidence type="ECO:0000313" key="2">
    <source>
        <dbReference type="Proteomes" id="UP000031368"/>
    </source>
</evidence>
<dbReference type="EMBL" id="CP006879">
    <property type="protein sequence ID" value="AJD43967.1"/>
    <property type="molecule type" value="Genomic_DNA"/>
</dbReference>
<evidence type="ECO:0000313" key="1">
    <source>
        <dbReference type="EMBL" id="AJD43967.1"/>
    </source>
</evidence>
<keyword evidence="2" id="KW-1185">Reference proteome</keyword>